<evidence type="ECO:0000256" key="1">
    <source>
        <dbReference type="SAM" id="MobiDB-lite"/>
    </source>
</evidence>
<dbReference type="PANTHER" id="PTHR13464">
    <property type="entry name" value="TRANSCRIPTIONAL REGULATOR PROTEIN HCNGP"/>
    <property type="match status" value="1"/>
</dbReference>
<reference evidence="2" key="1">
    <citation type="submission" date="2023-10" db="EMBL/GenBank/DDBJ databases">
        <title>Chromosome-level genome of the transformable northern wattle, Acacia crassicarpa.</title>
        <authorList>
            <person name="Massaro I."/>
            <person name="Sinha N.R."/>
            <person name="Poethig S."/>
            <person name="Leichty A.R."/>
        </authorList>
    </citation>
    <scope>NUCLEOTIDE SEQUENCE</scope>
    <source>
        <strain evidence="2">Acra3RX</strain>
        <tissue evidence="2">Leaf</tissue>
    </source>
</reference>
<sequence length="71" mass="8020">MQVDTVVGSDGSEHGETVQEEQKFVDPLDIFLPPPPKVKCSEDIQRKINKFLEYKKAGKSFNAEVCNMMDC</sequence>
<comment type="caution">
    <text evidence="2">The sequence shown here is derived from an EMBL/GenBank/DDBJ whole genome shotgun (WGS) entry which is preliminary data.</text>
</comment>
<gene>
    <name evidence="2" type="ORF">QN277_000821</name>
</gene>
<protein>
    <submittedName>
        <fullName evidence="2">Uncharacterized protein</fullName>
    </submittedName>
</protein>
<dbReference type="InterPro" id="IPR012479">
    <property type="entry name" value="SAP30BP"/>
</dbReference>
<evidence type="ECO:0000313" key="2">
    <source>
        <dbReference type="EMBL" id="KAK4283920.1"/>
    </source>
</evidence>
<dbReference type="GO" id="GO:0006355">
    <property type="term" value="P:regulation of DNA-templated transcription"/>
    <property type="evidence" value="ECO:0007669"/>
    <property type="project" value="InterPro"/>
</dbReference>
<proteinExistence type="predicted"/>
<dbReference type="PANTHER" id="PTHR13464:SF0">
    <property type="entry name" value="SAP30-BINDING PROTEIN"/>
    <property type="match status" value="1"/>
</dbReference>
<dbReference type="Proteomes" id="UP001293593">
    <property type="component" value="Unassembled WGS sequence"/>
</dbReference>
<dbReference type="Pfam" id="PF07818">
    <property type="entry name" value="HCNGP"/>
    <property type="match status" value="1"/>
</dbReference>
<accession>A0AAE1N5U0</accession>
<keyword evidence="3" id="KW-1185">Reference proteome</keyword>
<dbReference type="GO" id="GO:0005634">
    <property type="term" value="C:nucleus"/>
    <property type="evidence" value="ECO:0007669"/>
    <property type="project" value="TreeGrafter"/>
</dbReference>
<dbReference type="AlphaFoldDB" id="A0AAE1N5U0"/>
<feature type="region of interest" description="Disordered" evidence="1">
    <location>
        <begin position="1"/>
        <end position="20"/>
    </location>
</feature>
<dbReference type="EMBL" id="JAWXYG010000001">
    <property type="protein sequence ID" value="KAK4283920.1"/>
    <property type="molecule type" value="Genomic_DNA"/>
</dbReference>
<evidence type="ECO:0000313" key="3">
    <source>
        <dbReference type="Proteomes" id="UP001293593"/>
    </source>
</evidence>
<organism evidence="2 3">
    <name type="scientific">Acacia crassicarpa</name>
    <name type="common">northern wattle</name>
    <dbReference type="NCBI Taxonomy" id="499986"/>
    <lineage>
        <taxon>Eukaryota</taxon>
        <taxon>Viridiplantae</taxon>
        <taxon>Streptophyta</taxon>
        <taxon>Embryophyta</taxon>
        <taxon>Tracheophyta</taxon>
        <taxon>Spermatophyta</taxon>
        <taxon>Magnoliopsida</taxon>
        <taxon>eudicotyledons</taxon>
        <taxon>Gunneridae</taxon>
        <taxon>Pentapetalae</taxon>
        <taxon>rosids</taxon>
        <taxon>fabids</taxon>
        <taxon>Fabales</taxon>
        <taxon>Fabaceae</taxon>
        <taxon>Caesalpinioideae</taxon>
        <taxon>mimosoid clade</taxon>
        <taxon>Acacieae</taxon>
        <taxon>Acacia</taxon>
    </lineage>
</organism>
<feature type="compositionally biased region" description="Basic and acidic residues" evidence="1">
    <location>
        <begin position="11"/>
        <end position="20"/>
    </location>
</feature>
<name>A0AAE1N5U0_9FABA</name>